<feature type="region of interest" description="Disordered" evidence="11">
    <location>
        <begin position="420"/>
        <end position="441"/>
    </location>
</feature>
<accession>A0A8V0XCV0</accession>
<dbReference type="GO" id="GO:0004798">
    <property type="term" value="F:dTMP kinase activity"/>
    <property type="evidence" value="ECO:0007669"/>
    <property type="project" value="InterPro"/>
</dbReference>
<name>A0A8V0XCV0_CHICK</name>
<evidence type="ECO:0000313" key="15">
    <source>
        <dbReference type="Ensembl" id="ENSGALP00010002286.1"/>
    </source>
</evidence>
<dbReference type="Gene3D" id="2.60.40.4100">
    <property type="entry name" value="Zona pellucida, ZP-C domain"/>
    <property type="match status" value="1"/>
</dbReference>
<feature type="domain" description="SRCR" evidence="13">
    <location>
        <begin position="63"/>
        <end position="163"/>
    </location>
</feature>
<keyword evidence="2" id="KW-0545">Nucleotide biosynthesis</keyword>
<dbReference type="Gene3D" id="2.60.40.3210">
    <property type="entry name" value="Zona pellucida, ZP-N domain"/>
    <property type="match status" value="1"/>
</dbReference>
<dbReference type="InterPro" id="IPR036772">
    <property type="entry name" value="SRCR-like_dom_sf"/>
</dbReference>
<dbReference type="GeneTree" id="ENSGT00950000183145"/>
<keyword evidence="5" id="KW-0547">Nucleotide-binding</keyword>
<evidence type="ECO:0000259" key="13">
    <source>
        <dbReference type="PROSITE" id="PS50287"/>
    </source>
</evidence>
<feature type="disulfide bond" evidence="10">
    <location>
        <begin position="486"/>
        <end position="547"/>
    </location>
</feature>
<feature type="domain" description="ZP" evidence="14">
    <location>
        <begin position="753"/>
        <end position="996"/>
    </location>
</feature>
<keyword evidence="4" id="KW-0677">Repeat</keyword>
<dbReference type="FunFam" id="3.10.250.10:FF:000002">
    <property type="entry name" value="Scavenger receptor cysteine-rich type 1 protein M130"/>
    <property type="match status" value="1"/>
</dbReference>
<dbReference type="Pfam" id="PF00100">
    <property type="entry name" value="Zona_pellucida"/>
    <property type="match status" value="1"/>
</dbReference>
<keyword evidence="16" id="KW-1185">Reference proteome</keyword>
<keyword evidence="1" id="KW-0808">Transferase</keyword>
<feature type="disulfide bond" evidence="10">
    <location>
        <begin position="591"/>
        <end position="655"/>
    </location>
</feature>
<dbReference type="GlyGen" id="A0A8V0XCV0">
    <property type="glycosylation" value="3 sites"/>
</dbReference>
<dbReference type="OrthoDB" id="10063988at2759"/>
<evidence type="ECO:0000256" key="11">
    <source>
        <dbReference type="SAM" id="MobiDB-lite"/>
    </source>
</evidence>
<feature type="compositionally biased region" description="Low complexity" evidence="11">
    <location>
        <begin position="245"/>
        <end position="272"/>
    </location>
</feature>
<feature type="region of interest" description="Disordered" evidence="11">
    <location>
        <begin position="341"/>
        <end position="407"/>
    </location>
</feature>
<feature type="compositionally biased region" description="Polar residues" evidence="11">
    <location>
        <begin position="278"/>
        <end position="289"/>
    </location>
</feature>
<dbReference type="PANTHER" id="PTHR48071:SF18">
    <property type="entry name" value="DELETED IN MALIGNANT BRAIN TUMORS 1 PROTEIN-RELATED"/>
    <property type="match status" value="1"/>
</dbReference>
<feature type="disulfide bond" evidence="10">
    <location>
        <begin position="635"/>
        <end position="645"/>
    </location>
</feature>
<dbReference type="GO" id="GO:0005524">
    <property type="term" value="F:ATP binding"/>
    <property type="evidence" value="ECO:0007669"/>
    <property type="project" value="UniProtKB-KW"/>
</dbReference>
<dbReference type="SMART" id="SM00202">
    <property type="entry name" value="SR"/>
    <property type="match status" value="3"/>
</dbReference>
<feature type="disulfide bond" evidence="10">
    <location>
        <begin position="473"/>
        <end position="537"/>
    </location>
</feature>
<evidence type="ECO:0000313" key="16">
    <source>
        <dbReference type="Proteomes" id="UP000000539"/>
    </source>
</evidence>
<evidence type="ECO:0000256" key="8">
    <source>
        <dbReference type="ARBA" id="ARBA00023157"/>
    </source>
</evidence>
<feature type="disulfide bond" evidence="10">
    <location>
        <begin position="132"/>
        <end position="142"/>
    </location>
</feature>
<feature type="compositionally biased region" description="Low complexity" evidence="11">
    <location>
        <begin position="222"/>
        <end position="232"/>
    </location>
</feature>
<evidence type="ECO:0000259" key="14">
    <source>
        <dbReference type="PROSITE" id="PS51034"/>
    </source>
</evidence>
<organism evidence="15 16">
    <name type="scientific">Gallus gallus</name>
    <name type="common">Chicken</name>
    <dbReference type="NCBI Taxonomy" id="9031"/>
    <lineage>
        <taxon>Eukaryota</taxon>
        <taxon>Metazoa</taxon>
        <taxon>Chordata</taxon>
        <taxon>Craniata</taxon>
        <taxon>Vertebrata</taxon>
        <taxon>Euteleostomi</taxon>
        <taxon>Archelosauria</taxon>
        <taxon>Archosauria</taxon>
        <taxon>Dinosauria</taxon>
        <taxon>Saurischia</taxon>
        <taxon>Theropoda</taxon>
        <taxon>Coelurosauria</taxon>
        <taxon>Aves</taxon>
        <taxon>Neognathae</taxon>
        <taxon>Galloanserae</taxon>
        <taxon>Galliformes</taxon>
        <taxon>Phasianidae</taxon>
        <taxon>Phasianinae</taxon>
        <taxon>Gallus</taxon>
    </lineage>
</organism>
<dbReference type="InterPro" id="IPR055356">
    <property type="entry name" value="ZP-N"/>
</dbReference>
<reference evidence="15" key="3">
    <citation type="submission" date="2025-09" db="UniProtKB">
        <authorList>
            <consortium name="Ensembl"/>
        </authorList>
    </citation>
    <scope>IDENTIFICATION</scope>
    <source>
        <strain evidence="15">broiler</strain>
    </source>
</reference>
<dbReference type="PROSITE" id="PS00420">
    <property type="entry name" value="SRCR_1"/>
    <property type="match status" value="1"/>
</dbReference>
<evidence type="ECO:0000256" key="5">
    <source>
        <dbReference type="ARBA" id="ARBA00022741"/>
    </source>
</evidence>
<dbReference type="SMART" id="SM00241">
    <property type="entry name" value="ZP"/>
    <property type="match status" value="1"/>
</dbReference>
<feature type="region of interest" description="Disordered" evidence="11">
    <location>
        <begin position="170"/>
        <end position="299"/>
    </location>
</feature>
<evidence type="ECO:0000256" key="2">
    <source>
        <dbReference type="ARBA" id="ARBA00022727"/>
    </source>
</evidence>
<keyword evidence="9" id="KW-0325">Glycoprotein</keyword>
<evidence type="ECO:0000256" key="9">
    <source>
        <dbReference type="ARBA" id="ARBA00023180"/>
    </source>
</evidence>
<reference evidence="15" key="1">
    <citation type="submission" date="2020-11" db="EMBL/GenBank/DDBJ databases">
        <title>Gallus gallus (Chicken) genome, bGalGal1, GRCg7b, maternal haplotype autosomes + Z &amp; W.</title>
        <authorList>
            <person name="Warren W."/>
            <person name="Formenti G."/>
            <person name="Fedrigo O."/>
            <person name="Haase B."/>
            <person name="Mountcastle J."/>
            <person name="Balacco J."/>
            <person name="Tracey A."/>
            <person name="Schneider V."/>
            <person name="Okimoto R."/>
            <person name="Cheng H."/>
            <person name="Hawken R."/>
            <person name="Howe K."/>
            <person name="Jarvis E.D."/>
        </authorList>
    </citation>
    <scope>NUCLEOTIDE SEQUENCE [LARGE SCALE GENOMIC DNA]</scope>
    <source>
        <strain evidence="15">Broiler</strain>
    </source>
</reference>
<evidence type="ECO:0008006" key="17">
    <source>
        <dbReference type="Google" id="ProtNLM"/>
    </source>
</evidence>
<feature type="domain" description="SRCR" evidence="13">
    <location>
        <begin position="448"/>
        <end position="548"/>
    </location>
</feature>
<feature type="disulfide bond" evidence="10">
    <location>
        <begin position="88"/>
        <end position="152"/>
    </location>
</feature>
<dbReference type="Proteomes" id="UP000000539">
    <property type="component" value="Chromosome 6"/>
</dbReference>
<dbReference type="Pfam" id="PF00530">
    <property type="entry name" value="SRCR"/>
    <property type="match status" value="3"/>
</dbReference>
<dbReference type="Gene3D" id="3.10.250.10">
    <property type="entry name" value="SRCR-like domain"/>
    <property type="match status" value="3"/>
</dbReference>
<dbReference type="PROSITE" id="PS01331">
    <property type="entry name" value="THYMIDYLATE_KINASE"/>
    <property type="match status" value="1"/>
</dbReference>
<feature type="chain" id="PRO_5036463990" description="Deleted in malignant brain tumors 1 protein" evidence="12">
    <location>
        <begin position="27"/>
        <end position="1016"/>
    </location>
</feature>
<keyword evidence="7" id="KW-0067">ATP-binding</keyword>
<feature type="compositionally biased region" description="Polar residues" evidence="11">
    <location>
        <begin position="699"/>
        <end position="718"/>
    </location>
</feature>
<feature type="disulfide bond" evidence="10">
    <location>
        <begin position="517"/>
        <end position="527"/>
    </location>
</feature>
<dbReference type="Ensembl" id="ENSGALT00010003987.1">
    <property type="protein sequence ID" value="ENSGALP00010002286.1"/>
    <property type="gene ID" value="ENSGALG00010001743.1"/>
</dbReference>
<dbReference type="InterPro" id="IPR018095">
    <property type="entry name" value="Thymidylate_kin_CS"/>
</dbReference>
<dbReference type="PRINTS" id="PR00258">
    <property type="entry name" value="SPERACTRCPTR"/>
</dbReference>
<dbReference type="PROSITE" id="PS51034">
    <property type="entry name" value="ZP_2"/>
    <property type="match status" value="1"/>
</dbReference>
<evidence type="ECO:0000256" key="4">
    <source>
        <dbReference type="ARBA" id="ARBA00022737"/>
    </source>
</evidence>
<evidence type="ECO:0000256" key="1">
    <source>
        <dbReference type="ARBA" id="ARBA00022679"/>
    </source>
</evidence>
<proteinExistence type="predicted"/>
<keyword evidence="6" id="KW-0418">Kinase</keyword>
<dbReference type="PROSITE" id="PS50287">
    <property type="entry name" value="SRCR_2"/>
    <property type="match status" value="3"/>
</dbReference>
<dbReference type="InterPro" id="IPR001190">
    <property type="entry name" value="SRCR"/>
</dbReference>
<dbReference type="PRINTS" id="PR00023">
    <property type="entry name" value="ZPELLUCIDA"/>
</dbReference>
<evidence type="ECO:0000256" key="12">
    <source>
        <dbReference type="SAM" id="SignalP"/>
    </source>
</evidence>
<dbReference type="AlphaFoldDB" id="A0A8V0XCV0"/>
<protein>
    <recommendedName>
        <fullName evidence="17">Deleted in malignant brain tumors 1 protein</fullName>
    </recommendedName>
</protein>
<feature type="disulfide bond" evidence="10">
    <location>
        <begin position="101"/>
        <end position="162"/>
    </location>
</feature>
<feature type="compositionally biased region" description="Low complexity" evidence="11">
    <location>
        <begin position="290"/>
        <end position="299"/>
    </location>
</feature>
<dbReference type="InterPro" id="IPR055355">
    <property type="entry name" value="ZP-C"/>
</dbReference>
<feature type="disulfide bond" evidence="10">
    <location>
        <begin position="604"/>
        <end position="665"/>
    </location>
</feature>
<feature type="compositionally biased region" description="Low complexity" evidence="11">
    <location>
        <begin position="342"/>
        <end position="396"/>
    </location>
</feature>
<keyword evidence="3 12" id="KW-0732">Signal</keyword>
<feature type="compositionally biased region" description="Low complexity" evidence="11">
    <location>
        <begin position="684"/>
        <end position="693"/>
    </location>
</feature>
<dbReference type="InterPro" id="IPR001507">
    <property type="entry name" value="ZP_dom"/>
</dbReference>
<evidence type="ECO:0000256" key="6">
    <source>
        <dbReference type="ARBA" id="ARBA00022777"/>
    </source>
</evidence>
<dbReference type="Pfam" id="PF23344">
    <property type="entry name" value="ZP-N"/>
    <property type="match status" value="1"/>
</dbReference>
<dbReference type="GO" id="GO:0006233">
    <property type="term" value="P:dTDP biosynthetic process"/>
    <property type="evidence" value="ECO:0007669"/>
    <property type="project" value="InterPro"/>
</dbReference>
<evidence type="ECO:0000256" key="3">
    <source>
        <dbReference type="ARBA" id="ARBA00022729"/>
    </source>
</evidence>
<feature type="compositionally biased region" description="Polar residues" evidence="11">
    <location>
        <begin position="170"/>
        <end position="191"/>
    </location>
</feature>
<sequence length="1016" mass="109135">MKMDLQVSLTWMLLLSTSLLCEPANGFWWQSTEDSEGSASPWAKFVEWLKKTIQPKEDTPPQLRLASGEDRCAGRVEVYHNNEWGTVCDDSFDMNSASVACRQLNCGQVVSVLGWAYFGPGEGNILLDDVKCAGTESHIWDCPHAGWNRSDCGHNEDVSVICSDAVQSTIAPTEPPSTSTVISEESATSPTEIPGTTYEGSTFTTEEDRTPEITTVIHEVSESSTEPTSSIPLVEDSVTSAPDIPSTASEAPSSAPSTAATQTTTVPGTLTTLVEEPPSTSTVISEESATSPPETPGTTYEGFTFTTEEDRTPEITTVIHEVSESSTEPTSSIPLVEDSVTSAPEIPSTASEAPSSAPSTAATQTTTVPGTLTTLVEEPPSTSTVVSEESATSPTEIPGTTYEDSTRDSVTEMDILVTSTAVTESSEPVTSPAPSSTLSNTDVPALSLRLADGDSRCSGRVELYYNGSWGTVCDDGWDLGAAEVVCRQLGCGEPMLAVPEAQFGQGSGNILLDEVQCRGEEDSLWDCSHGGIGVHNCQPKEDAGVICAEPVTPPVPTEPVPAELSLRLVNGDNECSGRLEVFYNGSWGTICDDDWNINSARVVCRQLSCGDAVSAKNSAFFGEGTGDILMDDVKCTGDESFLVQCSHRDLGTHDCLHKEDAGVICTGPVDLTTPGTTAPIEFTTAETSVTTSPTPGPADTTSFPAGSNTPEAPVGASTTLSVSSALPVSSTLDNTGISTSSPKPVPISQATLTCLPTYMRAIIRRSYINSRGYLASDIHLRDPRCKPVISSYHIMFRIPYNGCGTQRLISRGAITYSNTVEGSISGNFYSRNTNSLLNFACKMYSSADAQTIPSIIRPPYQETPSRRFVVKFAFYDSPSFSNVVRAAPYYVMPNRDLFVRATLYSTQPNLMLFADTCVVSPNPHDFVTVASDIIRNGCARDPTYRSYLSLDRRMVQFRFRAPSFISRYSSVYLQCKMAVCDRYDYSSRCYQGCIARGKRSTRDGDENVITVVSRLQ</sequence>
<dbReference type="PANTHER" id="PTHR48071">
    <property type="entry name" value="SRCR DOMAIN-CONTAINING PROTEIN"/>
    <property type="match status" value="1"/>
</dbReference>
<evidence type="ECO:0000256" key="7">
    <source>
        <dbReference type="ARBA" id="ARBA00022840"/>
    </source>
</evidence>
<feature type="domain" description="SRCR" evidence="13">
    <location>
        <begin position="566"/>
        <end position="666"/>
    </location>
</feature>
<feature type="signal peptide" evidence="12">
    <location>
        <begin position="1"/>
        <end position="26"/>
    </location>
</feature>
<dbReference type="FunFam" id="3.10.250.10:FF:000006">
    <property type="entry name" value="neurotrypsin isoform X2"/>
    <property type="match status" value="2"/>
</dbReference>
<reference evidence="15" key="2">
    <citation type="submission" date="2025-08" db="UniProtKB">
        <authorList>
            <consortium name="Ensembl"/>
        </authorList>
    </citation>
    <scope>IDENTIFICATION</scope>
    <source>
        <strain evidence="15">broiler</strain>
    </source>
</reference>
<dbReference type="GO" id="GO:0016020">
    <property type="term" value="C:membrane"/>
    <property type="evidence" value="ECO:0007669"/>
    <property type="project" value="InterPro"/>
</dbReference>
<dbReference type="InterPro" id="IPR042235">
    <property type="entry name" value="ZP-C_dom"/>
</dbReference>
<feature type="region of interest" description="Disordered" evidence="11">
    <location>
        <begin position="684"/>
        <end position="718"/>
    </location>
</feature>
<evidence type="ECO:0000256" key="10">
    <source>
        <dbReference type="PROSITE-ProRule" id="PRU00196"/>
    </source>
</evidence>
<keyword evidence="8 10" id="KW-1015">Disulfide bond</keyword>
<dbReference type="SUPFAM" id="SSF56487">
    <property type="entry name" value="SRCR-like"/>
    <property type="match status" value="3"/>
</dbReference>
<dbReference type="InterPro" id="IPR048290">
    <property type="entry name" value="ZP_chr"/>
</dbReference>